<dbReference type="PANTHER" id="PTHR11690">
    <property type="entry name" value="AMILORIDE-SENSITIVE SODIUM CHANNEL-RELATED"/>
    <property type="match status" value="1"/>
</dbReference>
<proteinExistence type="inferred from homology"/>
<keyword evidence="4 13" id="KW-0894">Sodium channel</keyword>
<sequence>MKTFLPNITEDGARDLTRYWLGSNGLENMDMLADFNRSYLDVLAEQYDIWSKGYTQDNFFNIMHEQYGYKCEDLFFWCALGGKTMDCCSDLFKRQVVMRRGICYQTLPNVNQTEPDDVGRLAVSIKAPPSVTSPHYKYVQPQMLIYVTDNHEYVVDYPRYYLYPNEWNRMRFTARFIELLPHPHVCTDKKFGKDAACFVRKWLLSNIVRPYNCTLVYMPPVPGIPKLPYCDMMMIAKNYYNVVQLVLSGAKVAQECVPGCKRWDYQVSLQQTAALRPFNGYTFNLEASFNDLQYEDMREVLTTTVPGFMSQIGGQFGFFLGLSIITLFQIILYGVQTVCKEIKKFLLTVNKVARKSSQIIRIPPRTVKCILPRR</sequence>
<keyword evidence="10" id="KW-0325">Glycoprotein</keyword>
<dbReference type="AlphaFoldDB" id="A0A1I7ZU49"/>
<evidence type="ECO:0000313" key="16">
    <source>
        <dbReference type="WBParaSite" id="L893_g29835.t1"/>
    </source>
</evidence>
<evidence type="ECO:0000256" key="9">
    <source>
        <dbReference type="ARBA" id="ARBA00023136"/>
    </source>
</evidence>
<dbReference type="GO" id="GO:0015280">
    <property type="term" value="F:ligand-gated sodium channel activity"/>
    <property type="evidence" value="ECO:0007669"/>
    <property type="project" value="TreeGrafter"/>
</dbReference>
<comment type="similarity">
    <text evidence="2 13">Belongs to the amiloride-sensitive sodium channel (TC 1.A.6) family.</text>
</comment>
<evidence type="ECO:0000256" key="4">
    <source>
        <dbReference type="ARBA" id="ARBA00022461"/>
    </source>
</evidence>
<evidence type="ECO:0000256" key="10">
    <source>
        <dbReference type="ARBA" id="ARBA00023180"/>
    </source>
</evidence>
<keyword evidence="5 13" id="KW-0812">Transmembrane</keyword>
<dbReference type="Proteomes" id="UP000095287">
    <property type="component" value="Unplaced"/>
</dbReference>
<keyword evidence="12 13" id="KW-0407">Ion channel</keyword>
<dbReference type="Pfam" id="PF00858">
    <property type="entry name" value="ASC"/>
    <property type="match status" value="1"/>
</dbReference>
<keyword evidence="3 13" id="KW-0813">Transport</keyword>
<keyword evidence="15" id="KW-1185">Reference proteome</keyword>
<evidence type="ECO:0000256" key="7">
    <source>
        <dbReference type="ARBA" id="ARBA00023053"/>
    </source>
</evidence>
<dbReference type="Gene3D" id="1.10.287.770">
    <property type="entry name" value="YojJ-like"/>
    <property type="match status" value="1"/>
</dbReference>
<evidence type="ECO:0000256" key="14">
    <source>
        <dbReference type="SAM" id="Phobius"/>
    </source>
</evidence>
<evidence type="ECO:0000256" key="13">
    <source>
        <dbReference type="RuleBase" id="RU000679"/>
    </source>
</evidence>
<evidence type="ECO:0000313" key="15">
    <source>
        <dbReference type="Proteomes" id="UP000095287"/>
    </source>
</evidence>
<dbReference type="GO" id="GO:0005886">
    <property type="term" value="C:plasma membrane"/>
    <property type="evidence" value="ECO:0007669"/>
    <property type="project" value="TreeGrafter"/>
</dbReference>
<evidence type="ECO:0000256" key="11">
    <source>
        <dbReference type="ARBA" id="ARBA00023201"/>
    </source>
</evidence>
<feature type="transmembrane region" description="Helical" evidence="14">
    <location>
        <begin position="316"/>
        <end position="335"/>
    </location>
</feature>
<evidence type="ECO:0000256" key="1">
    <source>
        <dbReference type="ARBA" id="ARBA00004141"/>
    </source>
</evidence>
<reference evidence="16" key="1">
    <citation type="submission" date="2016-11" db="UniProtKB">
        <authorList>
            <consortium name="WormBaseParasite"/>
        </authorList>
    </citation>
    <scope>IDENTIFICATION</scope>
</reference>
<evidence type="ECO:0000256" key="5">
    <source>
        <dbReference type="ARBA" id="ARBA00022692"/>
    </source>
</evidence>
<organism evidence="15 16">
    <name type="scientific">Steinernema glaseri</name>
    <dbReference type="NCBI Taxonomy" id="37863"/>
    <lineage>
        <taxon>Eukaryota</taxon>
        <taxon>Metazoa</taxon>
        <taxon>Ecdysozoa</taxon>
        <taxon>Nematoda</taxon>
        <taxon>Chromadorea</taxon>
        <taxon>Rhabditida</taxon>
        <taxon>Tylenchina</taxon>
        <taxon>Panagrolaimomorpha</taxon>
        <taxon>Strongyloidoidea</taxon>
        <taxon>Steinernematidae</taxon>
        <taxon>Steinernema</taxon>
    </lineage>
</organism>
<dbReference type="InterPro" id="IPR001873">
    <property type="entry name" value="ENaC"/>
</dbReference>
<evidence type="ECO:0000256" key="6">
    <source>
        <dbReference type="ARBA" id="ARBA00022989"/>
    </source>
</evidence>
<dbReference type="PANTHER" id="PTHR11690:SF1">
    <property type="entry name" value="DEGENERIN LIKE"/>
    <property type="match status" value="1"/>
</dbReference>
<comment type="subcellular location">
    <subcellularLocation>
        <location evidence="1">Membrane</location>
        <topology evidence="1">Multi-pass membrane protein</topology>
    </subcellularLocation>
</comment>
<keyword evidence="6 14" id="KW-1133">Transmembrane helix</keyword>
<keyword evidence="8 13" id="KW-0406">Ion transport</keyword>
<name>A0A1I7ZU49_9BILA</name>
<protein>
    <submittedName>
        <fullName evidence="16">Uncharacterized protein</fullName>
    </submittedName>
</protein>
<keyword evidence="9 14" id="KW-0472">Membrane</keyword>
<dbReference type="WBParaSite" id="L893_g29835.t1">
    <property type="protein sequence ID" value="L893_g29835.t1"/>
    <property type="gene ID" value="L893_g29835"/>
</dbReference>
<evidence type="ECO:0000256" key="3">
    <source>
        <dbReference type="ARBA" id="ARBA00022448"/>
    </source>
</evidence>
<keyword evidence="7" id="KW-0915">Sodium</keyword>
<evidence type="ECO:0000256" key="8">
    <source>
        <dbReference type="ARBA" id="ARBA00023065"/>
    </source>
</evidence>
<evidence type="ECO:0000256" key="12">
    <source>
        <dbReference type="ARBA" id="ARBA00023303"/>
    </source>
</evidence>
<keyword evidence="11 13" id="KW-0739">Sodium transport</keyword>
<accession>A0A1I7ZU49</accession>
<evidence type="ECO:0000256" key="2">
    <source>
        <dbReference type="ARBA" id="ARBA00007193"/>
    </source>
</evidence>